<keyword evidence="4 6" id="KW-1133">Transmembrane helix</keyword>
<feature type="transmembrane region" description="Helical" evidence="6">
    <location>
        <begin position="134"/>
        <end position="152"/>
    </location>
</feature>
<feature type="transmembrane region" description="Helical" evidence="6">
    <location>
        <begin position="39"/>
        <end position="58"/>
    </location>
</feature>
<accession>A0A1V0A049</accession>
<evidence type="ECO:0000256" key="5">
    <source>
        <dbReference type="ARBA" id="ARBA00023136"/>
    </source>
</evidence>
<evidence type="ECO:0000256" key="2">
    <source>
        <dbReference type="ARBA" id="ARBA00022448"/>
    </source>
</evidence>
<protein>
    <recommendedName>
        <fullName evidence="9">Phosphate transporter</fullName>
    </recommendedName>
</protein>
<dbReference type="GO" id="GO:0005315">
    <property type="term" value="F:phosphate transmembrane transporter activity"/>
    <property type="evidence" value="ECO:0007669"/>
    <property type="project" value="InterPro"/>
</dbReference>
<reference evidence="8" key="1">
    <citation type="journal article" date="2017" name="Med. Chem. Commun.">
        <title>Nonomuraea sp. ATCC 55076 harbours the largest actinomycete chromosome to date and the kistamicin biosynthetic gene cluster.</title>
        <authorList>
            <person name="Nazari B."/>
            <person name="Forneris C.C."/>
            <person name="Gibson M.I."/>
            <person name="Moon K."/>
            <person name="Schramma K.R."/>
            <person name="Seyedsayamdost M.R."/>
        </authorList>
    </citation>
    <scope>NUCLEOTIDE SEQUENCE [LARGE SCALE GENOMIC DNA]</scope>
    <source>
        <strain evidence="8">ATCC 55076</strain>
    </source>
</reference>
<evidence type="ECO:0000313" key="7">
    <source>
        <dbReference type="EMBL" id="AQZ63584.1"/>
    </source>
</evidence>
<proteinExistence type="predicted"/>
<feature type="transmembrane region" description="Helical" evidence="6">
    <location>
        <begin position="104"/>
        <end position="122"/>
    </location>
</feature>
<evidence type="ECO:0000256" key="4">
    <source>
        <dbReference type="ARBA" id="ARBA00022989"/>
    </source>
</evidence>
<keyword evidence="5 6" id="KW-0472">Membrane</keyword>
<dbReference type="GO" id="GO:0035435">
    <property type="term" value="P:phosphate ion transmembrane transport"/>
    <property type="evidence" value="ECO:0007669"/>
    <property type="project" value="TreeGrafter"/>
</dbReference>
<evidence type="ECO:0008006" key="9">
    <source>
        <dbReference type="Google" id="ProtNLM"/>
    </source>
</evidence>
<evidence type="ECO:0000313" key="8">
    <source>
        <dbReference type="Proteomes" id="UP000190797"/>
    </source>
</evidence>
<feature type="transmembrane region" description="Helical" evidence="6">
    <location>
        <begin position="332"/>
        <end position="353"/>
    </location>
</feature>
<dbReference type="AlphaFoldDB" id="A0A1V0A049"/>
<feature type="transmembrane region" description="Helical" evidence="6">
    <location>
        <begin position="78"/>
        <end position="98"/>
    </location>
</feature>
<comment type="subcellular location">
    <subcellularLocation>
        <location evidence="1">Membrane</location>
        <topology evidence="1">Multi-pass membrane protein</topology>
    </subcellularLocation>
</comment>
<dbReference type="InterPro" id="IPR001204">
    <property type="entry name" value="Phos_transporter"/>
</dbReference>
<keyword evidence="2" id="KW-0813">Transport</keyword>
<dbReference type="OrthoDB" id="9779554at2"/>
<dbReference type="GO" id="GO:0016020">
    <property type="term" value="C:membrane"/>
    <property type="evidence" value="ECO:0007669"/>
    <property type="project" value="UniProtKB-SubCell"/>
</dbReference>
<evidence type="ECO:0000256" key="1">
    <source>
        <dbReference type="ARBA" id="ARBA00004141"/>
    </source>
</evidence>
<dbReference type="EMBL" id="CP017717">
    <property type="protein sequence ID" value="AQZ63584.1"/>
    <property type="molecule type" value="Genomic_DNA"/>
</dbReference>
<gene>
    <name evidence="7" type="ORF">BKM31_20860</name>
</gene>
<feature type="transmembrane region" description="Helical" evidence="6">
    <location>
        <begin position="243"/>
        <end position="266"/>
    </location>
</feature>
<keyword evidence="8" id="KW-1185">Reference proteome</keyword>
<name>A0A1V0A049_9ACTN</name>
<organism evidence="7 8">
    <name type="scientific">[Actinomadura] parvosata subsp. kistnae</name>
    <dbReference type="NCBI Taxonomy" id="1909395"/>
    <lineage>
        <taxon>Bacteria</taxon>
        <taxon>Bacillati</taxon>
        <taxon>Actinomycetota</taxon>
        <taxon>Actinomycetes</taxon>
        <taxon>Streptosporangiales</taxon>
        <taxon>Streptosporangiaceae</taxon>
        <taxon>Nonomuraea</taxon>
    </lineage>
</organism>
<evidence type="ECO:0000256" key="6">
    <source>
        <dbReference type="SAM" id="Phobius"/>
    </source>
</evidence>
<keyword evidence="3 6" id="KW-0812">Transmembrane</keyword>
<dbReference type="STRING" id="1909395.BKM31_20860"/>
<dbReference type="KEGG" id="noa:BKM31_20860"/>
<dbReference type="Pfam" id="PF01384">
    <property type="entry name" value="PHO4"/>
    <property type="match status" value="1"/>
</dbReference>
<sequence>MTVVIFILLVGLAAANGGNDVPKGVATLGGAGVASYRTAVVWGTVTTLAGSLCSLALADRMTALFSKGIVSAPATDPFAFAVLLGTASWIVLATFLRLPVSTTHALVGSLIGAGVLLGSSSGSSVHVEVLGSKVVLPLLASIAVAYVLSAVLRQVARRFTRPDRCTCAQAEAEVISVPTGGGVQVGTVTTCAVHRDRTARGFDVVTAAHWLSSGAASFARGLNDTPKIVAIGTFSLVPAGMTITQVLLAVALAMVVGSLVGGLRVARRLGEDVVKMSHVEGLTANLTTAVLVGFGAGAGMPMSTTQVSTGAIAGIAGRDVGRLNRRSLRDFLLAWTATPLIAAGVAALAFLLVR</sequence>
<dbReference type="PANTHER" id="PTHR11101">
    <property type="entry name" value="PHOSPHATE TRANSPORTER"/>
    <property type="match status" value="1"/>
</dbReference>
<dbReference type="Proteomes" id="UP000190797">
    <property type="component" value="Chromosome"/>
</dbReference>
<evidence type="ECO:0000256" key="3">
    <source>
        <dbReference type="ARBA" id="ARBA00022692"/>
    </source>
</evidence>
<dbReference type="PANTHER" id="PTHR11101:SF80">
    <property type="entry name" value="PHOSPHATE TRANSPORTER"/>
    <property type="match status" value="1"/>
</dbReference>